<proteinExistence type="inferred from homology"/>
<feature type="region of interest" description="Disordered" evidence="11">
    <location>
        <begin position="1"/>
        <end position="27"/>
    </location>
</feature>
<feature type="domain" description="HhH-GPD" evidence="12">
    <location>
        <begin position="72"/>
        <end position="231"/>
    </location>
</feature>
<dbReference type="InterPro" id="IPR011257">
    <property type="entry name" value="DNA_glycosylase"/>
</dbReference>
<evidence type="ECO:0000256" key="3">
    <source>
        <dbReference type="ARBA" id="ARBA00022485"/>
    </source>
</evidence>
<dbReference type="PROSITE" id="PS00764">
    <property type="entry name" value="ENDONUCLEASE_III_1"/>
    <property type="match status" value="1"/>
</dbReference>
<dbReference type="Gene3D" id="1.10.340.30">
    <property type="entry name" value="Hypothetical protein, domain 2"/>
    <property type="match status" value="1"/>
</dbReference>
<dbReference type="InterPro" id="IPR003265">
    <property type="entry name" value="HhH-GPD_domain"/>
</dbReference>
<keyword evidence="8" id="KW-0411">Iron-sulfur</keyword>
<dbReference type="InterPro" id="IPR003651">
    <property type="entry name" value="Endonuclease3_FeS-loop_motif"/>
</dbReference>
<keyword evidence="10" id="KW-0326">Glycosidase</keyword>
<evidence type="ECO:0000256" key="10">
    <source>
        <dbReference type="ARBA" id="ARBA00023295"/>
    </source>
</evidence>
<name>A0A318SJF2_9DEIO</name>
<keyword evidence="5" id="KW-0227">DNA damage</keyword>
<dbReference type="AlphaFoldDB" id="A0A318SJF2"/>
<keyword evidence="13" id="KW-0255">Endonuclease</keyword>
<evidence type="ECO:0000256" key="6">
    <source>
        <dbReference type="ARBA" id="ARBA00022801"/>
    </source>
</evidence>
<dbReference type="PIRSF" id="PIRSF001435">
    <property type="entry name" value="Nth"/>
    <property type="match status" value="1"/>
</dbReference>
<organism evidence="13 14">
    <name type="scientific">Deinococcus yavapaiensis KR-236</name>
    <dbReference type="NCBI Taxonomy" id="694435"/>
    <lineage>
        <taxon>Bacteria</taxon>
        <taxon>Thermotogati</taxon>
        <taxon>Deinococcota</taxon>
        <taxon>Deinococci</taxon>
        <taxon>Deinococcales</taxon>
        <taxon>Deinococcaceae</taxon>
        <taxon>Deinococcus</taxon>
    </lineage>
</organism>
<dbReference type="SMART" id="SM00478">
    <property type="entry name" value="ENDO3c"/>
    <property type="match status" value="1"/>
</dbReference>
<dbReference type="SUPFAM" id="SSF48150">
    <property type="entry name" value="DNA-glycosylase"/>
    <property type="match status" value="1"/>
</dbReference>
<keyword evidence="7" id="KW-0408">Iron</keyword>
<evidence type="ECO:0000256" key="2">
    <source>
        <dbReference type="ARBA" id="ARBA00008343"/>
    </source>
</evidence>
<evidence type="ECO:0000256" key="5">
    <source>
        <dbReference type="ARBA" id="ARBA00022763"/>
    </source>
</evidence>
<dbReference type="GO" id="GO:0006284">
    <property type="term" value="P:base-excision repair"/>
    <property type="evidence" value="ECO:0007669"/>
    <property type="project" value="InterPro"/>
</dbReference>
<dbReference type="InterPro" id="IPR004035">
    <property type="entry name" value="Endouclease-III_FeS-bd_BS"/>
</dbReference>
<comment type="cofactor">
    <cofactor evidence="1">
        <name>[4Fe-4S] cluster</name>
        <dbReference type="ChEBI" id="CHEBI:49883"/>
    </cofactor>
</comment>
<comment type="similarity">
    <text evidence="2">Belongs to the Nth/MutY family.</text>
</comment>
<sequence>MFAQCGMNDSLLKRRSTKRAVTSEGPVQKAARNFPSLKDKALEIHSILLETYGDNEHTPRREPMHELISTILSQRTTWKNEDLAYQRMMQRFGDWAGVENAPVDELTEAIAPSNFAEVKAPNIQRTLRAIRESRGSYDISFLQDLPTEDGLAWLLALPGVGLKTATLVLLFCFRKPVLPVDTHVHRVSQRTGLIGPKVMHEAAHSILLELLPPEPAVLYNFHVNMLRHGQKICTWSRPKCSRCVLAAVCNYFADPDTEKS</sequence>
<dbReference type="InterPro" id="IPR023170">
    <property type="entry name" value="HhH_base_excis_C"/>
</dbReference>
<keyword evidence="9" id="KW-0234">DNA repair</keyword>
<evidence type="ECO:0000256" key="11">
    <source>
        <dbReference type="SAM" id="MobiDB-lite"/>
    </source>
</evidence>
<dbReference type="GO" id="GO:0051539">
    <property type="term" value="F:4 iron, 4 sulfur cluster binding"/>
    <property type="evidence" value="ECO:0007669"/>
    <property type="project" value="UniProtKB-KW"/>
</dbReference>
<dbReference type="EMBL" id="QJSX01000012">
    <property type="protein sequence ID" value="PYE52688.1"/>
    <property type="molecule type" value="Genomic_DNA"/>
</dbReference>
<keyword evidence="13" id="KW-0540">Nuclease</keyword>
<dbReference type="PANTHER" id="PTHR10359:SF19">
    <property type="entry name" value="DNA REPAIR GLYCOSYLASE MJ1434-RELATED"/>
    <property type="match status" value="1"/>
</dbReference>
<reference evidence="13 14" key="1">
    <citation type="submission" date="2018-06" db="EMBL/GenBank/DDBJ databases">
        <title>Genomic Encyclopedia of Type Strains, Phase IV (KMG-IV): sequencing the most valuable type-strain genomes for metagenomic binning, comparative biology and taxonomic classification.</title>
        <authorList>
            <person name="Goeker M."/>
        </authorList>
    </citation>
    <scope>NUCLEOTIDE SEQUENCE [LARGE SCALE GENOMIC DNA]</scope>
    <source>
        <strain evidence="13 14">DSM 18048</strain>
    </source>
</reference>
<evidence type="ECO:0000256" key="9">
    <source>
        <dbReference type="ARBA" id="ARBA00023204"/>
    </source>
</evidence>
<gene>
    <name evidence="13" type="ORF">DES52_1125</name>
</gene>
<dbReference type="Proteomes" id="UP000248326">
    <property type="component" value="Unassembled WGS sequence"/>
</dbReference>
<dbReference type="SMART" id="SM00525">
    <property type="entry name" value="FES"/>
    <property type="match status" value="1"/>
</dbReference>
<evidence type="ECO:0000256" key="8">
    <source>
        <dbReference type="ARBA" id="ARBA00023014"/>
    </source>
</evidence>
<comment type="caution">
    <text evidence="13">The sequence shown here is derived from an EMBL/GenBank/DDBJ whole genome shotgun (WGS) entry which is preliminary data.</text>
</comment>
<evidence type="ECO:0000256" key="1">
    <source>
        <dbReference type="ARBA" id="ARBA00001966"/>
    </source>
</evidence>
<dbReference type="GO" id="GO:0046872">
    <property type="term" value="F:metal ion binding"/>
    <property type="evidence" value="ECO:0007669"/>
    <property type="project" value="UniProtKB-KW"/>
</dbReference>
<dbReference type="Gene3D" id="1.10.1670.10">
    <property type="entry name" value="Helix-hairpin-Helix base-excision DNA repair enzymes (C-terminal)"/>
    <property type="match status" value="1"/>
</dbReference>
<evidence type="ECO:0000313" key="14">
    <source>
        <dbReference type="Proteomes" id="UP000248326"/>
    </source>
</evidence>
<dbReference type="PANTHER" id="PTHR10359">
    <property type="entry name" value="A/G-SPECIFIC ADENINE GLYCOSYLASE/ENDONUCLEASE III"/>
    <property type="match status" value="1"/>
</dbReference>
<evidence type="ECO:0000256" key="4">
    <source>
        <dbReference type="ARBA" id="ARBA00022723"/>
    </source>
</evidence>
<dbReference type="GO" id="GO:0004519">
    <property type="term" value="F:endonuclease activity"/>
    <property type="evidence" value="ECO:0007669"/>
    <property type="project" value="UniProtKB-KW"/>
</dbReference>
<keyword evidence="6" id="KW-0378">Hydrolase</keyword>
<accession>A0A318SJF2</accession>
<protein>
    <submittedName>
        <fullName evidence="13">Endonuclease-3</fullName>
    </submittedName>
</protein>
<evidence type="ECO:0000256" key="7">
    <source>
        <dbReference type="ARBA" id="ARBA00023004"/>
    </source>
</evidence>
<keyword evidence="3" id="KW-0004">4Fe-4S</keyword>
<keyword evidence="4" id="KW-0479">Metal-binding</keyword>
<dbReference type="Pfam" id="PF00730">
    <property type="entry name" value="HhH-GPD"/>
    <property type="match status" value="1"/>
</dbReference>
<evidence type="ECO:0000313" key="13">
    <source>
        <dbReference type="EMBL" id="PYE52688.1"/>
    </source>
</evidence>
<dbReference type="GO" id="GO:0140097">
    <property type="term" value="F:catalytic activity, acting on DNA"/>
    <property type="evidence" value="ECO:0007669"/>
    <property type="project" value="UniProtKB-ARBA"/>
</dbReference>
<dbReference type="GO" id="GO:0016798">
    <property type="term" value="F:hydrolase activity, acting on glycosyl bonds"/>
    <property type="evidence" value="ECO:0007669"/>
    <property type="project" value="UniProtKB-KW"/>
</dbReference>
<evidence type="ECO:0000259" key="12">
    <source>
        <dbReference type="SMART" id="SM00478"/>
    </source>
</evidence>
<keyword evidence="14" id="KW-1185">Reference proteome</keyword>
<dbReference type="CDD" id="cd00056">
    <property type="entry name" value="ENDO3c"/>
    <property type="match status" value="1"/>
</dbReference>